<protein>
    <submittedName>
        <fullName evidence="1">Uncharacterized protein</fullName>
    </submittedName>
</protein>
<gene>
    <name evidence="1" type="ORF">GCM10007205_14140</name>
</gene>
<proteinExistence type="predicted"/>
<dbReference type="Proteomes" id="UP000620266">
    <property type="component" value="Unassembled WGS sequence"/>
</dbReference>
<keyword evidence="2" id="KW-1185">Reference proteome</keyword>
<dbReference type="EMBL" id="BMCG01000003">
    <property type="protein sequence ID" value="GGC06135.1"/>
    <property type="molecule type" value="Genomic_DNA"/>
</dbReference>
<organism evidence="1 2">
    <name type="scientific">Oxalicibacterium flavum</name>
    <dbReference type="NCBI Taxonomy" id="179467"/>
    <lineage>
        <taxon>Bacteria</taxon>
        <taxon>Pseudomonadati</taxon>
        <taxon>Pseudomonadota</taxon>
        <taxon>Betaproteobacteria</taxon>
        <taxon>Burkholderiales</taxon>
        <taxon>Oxalobacteraceae</taxon>
        <taxon>Oxalicibacterium</taxon>
    </lineage>
</organism>
<reference evidence="1" key="2">
    <citation type="submission" date="2020-09" db="EMBL/GenBank/DDBJ databases">
        <authorList>
            <person name="Sun Q."/>
            <person name="Sedlacek I."/>
        </authorList>
    </citation>
    <scope>NUCLEOTIDE SEQUENCE</scope>
    <source>
        <strain evidence="1">CCM 7086</strain>
    </source>
</reference>
<evidence type="ECO:0000313" key="2">
    <source>
        <dbReference type="Proteomes" id="UP000620266"/>
    </source>
</evidence>
<evidence type="ECO:0000313" key="1">
    <source>
        <dbReference type="EMBL" id="GGC06135.1"/>
    </source>
</evidence>
<accession>A0A8J2XXZ9</accession>
<comment type="caution">
    <text evidence="1">The sequence shown here is derived from an EMBL/GenBank/DDBJ whole genome shotgun (WGS) entry which is preliminary data.</text>
</comment>
<dbReference type="AlphaFoldDB" id="A0A8J2XXZ9"/>
<sequence>MLIGMFVSEWATAEFYLGLVLGRLLLAPEYLSRTYTDSLGAAQLQDSIRQAVGIQKERYSGKLVADDLLDEVLALNRKIEHLRSLRNKFAHFCWMRASDEEMFGTNFSGAAPNDKRHKRSFASLKVDEIRQQHQELFRAVERLRTIVGEIPEVSEEAAIAAFKASRDGL</sequence>
<reference evidence="1" key="1">
    <citation type="journal article" date="2014" name="Int. J. Syst. Evol. Microbiol.">
        <title>Complete genome sequence of Corynebacterium casei LMG S-19264T (=DSM 44701T), isolated from a smear-ripened cheese.</title>
        <authorList>
            <consortium name="US DOE Joint Genome Institute (JGI-PGF)"/>
            <person name="Walter F."/>
            <person name="Albersmeier A."/>
            <person name="Kalinowski J."/>
            <person name="Ruckert C."/>
        </authorList>
    </citation>
    <scope>NUCLEOTIDE SEQUENCE</scope>
    <source>
        <strain evidence="1">CCM 7086</strain>
    </source>
</reference>
<name>A0A8J2XXZ9_9BURK</name>